<dbReference type="SUPFAM" id="SSF51338">
    <property type="entry name" value="Composite domain of metallo-dependent hydrolases"/>
    <property type="match status" value="1"/>
</dbReference>
<name>A0A9D2MPL7_9FIRM</name>
<comment type="PTM">
    <text evidence="5">Carbamylation allows a single lysine to coordinate two divalent metal cations.</text>
</comment>
<dbReference type="Gene3D" id="3.20.20.140">
    <property type="entry name" value="Metal-dependent hydrolases"/>
    <property type="match status" value="1"/>
</dbReference>
<keyword evidence="4 7" id="KW-0378">Hydrolase</keyword>
<comment type="caution">
    <text evidence="7">The sequence shown here is derived from an EMBL/GenBank/DDBJ whole genome shotgun (WGS) entry which is preliminary data.</text>
</comment>
<dbReference type="InterPro" id="IPR050378">
    <property type="entry name" value="Metallo-dep_Hydrolases_sf"/>
</dbReference>
<dbReference type="InterPro" id="IPR011778">
    <property type="entry name" value="Hydantoinase/dihydroPyrase"/>
</dbReference>
<feature type="domain" description="Amidohydrolase-related" evidence="6">
    <location>
        <begin position="49"/>
        <end position="435"/>
    </location>
</feature>
<dbReference type="PANTHER" id="PTHR11647:SF1">
    <property type="entry name" value="COLLAPSIN RESPONSE MEDIATOR PROTEIN"/>
    <property type="match status" value="1"/>
</dbReference>
<evidence type="ECO:0000256" key="3">
    <source>
        <dbReference type="ARBA" id="ARBA00022723"/>
    </source>
</evidence>
<dbReference type="GO" id="GO:0004157">
    <property type="term" value="F:dihydropyrimidinase activity"/>
    <property type="evidence" value="ECO:0007669"/>
    <property type="project" value="UniProtKB-EC"/>
</dbReference>
<comment type="cofactor">
    <cofactor evidence="1">
        <name>Zn(2+)</name>
        <dbReference type="ChEBI" id="CHEBI:29105"/>
    </cofactor>
</comment>
<dbReference type="InterPro" id="IPR032466">
    <property type="entry name" value="Metal_Hydrolase"/>
</dbReference>
<sequence>MSILIQNGTLICPDGPVQADLRVDGTKITEIGPALPVGDSQVIDAAGKLVFPGFIDTHTHFEMNKDTIRETADNWESGTRAALAGGTTCVLDFAEPERGASLQSALDEWHARADGHASCHYGFHMTIKDWDPRIIAEIPQMTAQGVTSYKVYLAYANIRISDGVAYEVIKAVGKEGGVVGCHCENGDLIDRAIAELKAAGKLSPASHPLSHTAVMEAEAVDRWLALAEQAGYPVNVVHLSTQRGLEAARAARKRGQKVYLESCPQYFTLTEDKYHLPGFESAKYVCAPPARPQSDVDALWEALENGEIDTIGTDHCSFNFNPTKMLGKDDFSAIPGGIPGTEHRPPLMYTYGVKSGRITPHQMMLALAQHPAQLFGMFPQKGALAVGSDADIVIFNPNYTWRITAEAQYQRVDYTPYEGMEMAGRTDTVLLDGQVAVQDGKVIQEGLGRYVSRGPSQFWR</sequence>
<accession>A0A9D2MPL7</accession>
<dbReference type="CDD" id="cd01314">
    <property type="entry name" value="D-HYD"/>
    <property type="match status" value="1"/>
</dbReference>
<dbReference type="InterPro" id="IPR011059">
    <property type="entry name" value="Metal-dep_hydrolase_composite"/>
</dbReference>
<evidence type="ECO:0000259" key="6">
    <source>
        <dbReference type="Pfam" id="PF01979"/>
    </source>
</evidence>
<keyword evidence="3" id="KW-0479">Metal-binding</keyword>
<dbReference type="AlphaFoldDB" id="A0A9D2MPL7"/>
<dbReference type="EMBL" id="DWXO01000097">
    <property type="protein sequence ID" value="HJB81373.1"/>
    <property type="molecule type" value="Genomic_DNA"/>
</dbReference>
<evidence type="ECO:0000256" key="4">
    <source>
        <dbReference type="ARBA" id="ARBA00022801"/>
    </source>
</evidence>
<dbReference type="Gene3D" id="2.30.40.10">
    <property type="entry name" value="Urease, subunit C, domain 1"/>
    <property type="match status" value="1"/>
</dbReference>
<dbReference type="PANTHER" id="PTHR11647">
    <property type="entry name" value="HYDRANTOINASE/DIHYDROPYRIMIDINASE FAMILY MEMBER"/>
    <property type="match status" value="1"/>
</dbReference>
<evidence type="ECO:0000313" key="7">
    <source>
        <dbReference type="EMBL" id="HJB81373.1"/>
    </source>
</evidence>
<dbReference type="NCBIfam" id="TIGR02033">
    <property type="entry name" value="D-hydantoinase"/>
    <property type="match status" value="1"/>
</dbReference>
<evidence type="ECO:0000256" key="1">
    <source>
        <dbReference type="ARBA" id="ARBA00001947"/>
    </source>
</evidence>
<dbReference type="GO" id="GO:0005829">
    <property type="term" value="C:cytosol"/>
    <property type="evidence" value="ECO:0007669"/>
    <property type="project" value="TreeGrafter"/>
</dbReference>
<evidence type="ECO:0000313" key="8">
    <source>
        <dbReference type="Proteomes" id="UP000823921"/>
    </source>
</evidence>
<evidence type="ECO:0000256" key="2">
    <source>
        <dbReference type="ARBA" id="ARBA00008829"/>
    </source>
</evidence>
<dbReference type="Pfam" id="PF01979">
    <property type="entry name" value="Amidohydro_1"/>
    <property type="match status" value="1"/>
</dbReference>
<dbReference type="EC" id="3.5.2.2" evidence="7"/>
<feature type="modified residue" description="N6-carboxylysine" evidence="5">
    <location>
        <position position="150"/>
    </location>
</feature>
<protein>
    <submittedName>
        <fullName evidence="7">Dihydropyrimidinase</fullName>
        <ecNumber evidence="7">3.5.2.2</ecNumber>
    </submittedName>
</protein>
<dbReference type="SUPFAM" id="SSF51556">
    <property type="entry name" value="Metallo-dependent hydrolases"/>
    <property type="match status" value="1"/>
</dbReference>
<dbReference type="InterPro" id="IPR006680">
    <property type="entry name" value="Amidohydro-rel"/>
</dbReference>
<dbReference type="Proteomes" id="UP000823921">
    <property type="component" value="Unassembled WGS sequence"/>
</dbReference>
<gene>
    <name evidence="7" type="primary">hydA</name>
    <name evidence="7" type="ORF">H9712_10315</name>
</gene>
<comment type="similarity">
    <text evidence="2">Belongs to the metallo-dependent hydrolases superfamily. Hydantoinase/dihydropyrimidinase family.</text>
</comment>
<proteinExistence type="inferred from homology"/>
<reference evidence="7" key="2">
    <citation type="submission" date="2021-04" db="EMBL/GenBank/DDBJ databases">
        <authorList>
            <person name="Gilroy R."/>
        </authorList>
    </citation>
    <scope>NUCLEOTIDE SEQUENCE</scope>
    <source>
        <strain evidence="7">CHK192-8294</strain>
    </source>
</reference>
<dbReference type="FunFam" id="3.20.20.140:FF:000174">
    <property type="entry name" value="Dihydropyrimidinase-related protein 2"/>
    <property type="match status" value="1"/>
</dbReference>
<organism evidence="7 8">
    <name type="scientific">Candidatus Flavonifractor intestinigallinarum</name>
    <dbReference type="NCBI Taxonomy" id="2838586"/>
    <lineage>
        <taxon>Bacteria</taxon>
        <taxon>Bacillati</taxon>
        <taxon>Bacillota</taxon>
        <taxon>Clostridia</taxon>
        <taxon>Eubacteriales</taxon>
        <taxon>Oscillospiraceae</taxon>
        <taxon>Flavonifractor</taxon>
    </lineage>
</organism>
<evidence type="ECO:0000256" key="5">
    <source>
        <dbReference type="PIRSR" id="PIRSR611778-50"/>
    </source>
</evidence>
<dbReference type="GO" id="GO:0046872">
    <property type="term" value="F:metal ion binding"/>
    <property type="evidence" value="ECO:0007669"/>
    <property type="project" value="UniProtKB-KW"/>
</dbReference>
<reference evidence="7" key="1">
    <citation type="journal article" date="2021" name="PeerJ">
        <title>Extensive microbial diversity within the chicken gut microbiome revealed by metagenomics and culture.</title>
        <authorList>
            <person name="Gilroy R."/>
            <person name="Ravi A."/>
            <person name="Getino M."/>
            <person name="Pursley I."/>
            <person name="Horton D.L."/>
            <person name="Alikhan N.F."/>
            <person name="Baker D."/>
            <person name="Gharbi K."/>
            <person name="Hall N."/>
            <person name="Watson M."/>
            <person name="Adriaenssens E.M."/>
            <person name="Foster-Nyarko E."/>
            <person name="Jarju S."/>
            <person name="Secka A."/>
            <person name="Antonio M."/>
            <person name="Oren A."/>
            <person name="Chaudhuri R.R."/>
            <person name="La Ragione R."/>
            <person name="Hildebrand F."/>
            <person name="Pallen M.J."/>
        </authorList>
    </citation>
    <scope>NUCLEOTIDE SEQUENCE</scope>
    <source>
        <strain evidence="7">CHK192-8294</strain>
    </source>
</reference>